<keyword evidence="1" id="KW-0732">Signal</keyword>
<dbReference type="AlphaFoldDB" id="A0A0E3W281"/>
<evidence type="ECO:0000313" key="3">
    <source>
        <dbReference type="EnsemblMetazoa" id="AGAP028472-PA"/>
    </source>
</evidence>
<organism evidence="2">
    <name type="scientific">Anopheles gambiae</name>
    <name type="common">African malaria mosquito</name>
    <dbReference type="NCBI Taxonomy" id="7165"/>
    <lineage>
        <taxon>Eukaryota</taxon>
        <taxon>Metazoa</taxon>
        <taxon>Ecdysozoa</taxon>
        <taxon>Arthropoda</taxon>
        <taxon>Hexapoda</taxon>
        <taxon>Insecta</taxon>
        <taxon>Pterygota</taxon>
        <taxon>Neoptera</taxon>
        <taxon>Endopterygota</taxon>
        <taxon>Diptera</taxon>
        <taxon>Nematocera</taxon>
        <taxon>Culicoidea</taxon>
        <taxon>Culicidae</taxon>
        <taxon>Anophelinae</taxon>
        <taxon>Anopheles</taxon>
    </lineage>
</organism>
<accession>A0A0E3W281</accession>
<dbReference type="Pfam" id="PF06477">
    <property type="entry name" value="DUF1091"/>
    <property type="match status" value="1"/>
</dbReference>
<dbReference type="EMBL" id="HACL01000061">
    <property type="protein sequence ID" value="CFW94355.1"/>
    <property type="molecule type" value="Transcribed_RNA"/>
</dbReference>
<reference evidence="3 4" key="1">
    <citation type="journal article" date="2002" name="Science">
        <title>The genome sequence of the malaria mosquito Anopheles gambiae.</title>
        <authorList>
            <person name="Holt R.A."/>
            <person name="Subramanian G.M."/>
            <person name="Halpern A."/>
            <person name="Sutton G.G."/>
            <person name="Charlab R."/>
            <person name="Nusskern D.R."/>
            <person name="Wincker P."/>
            <person name="Clark A.G."/>
            <person name="Ribeiro J.M."/>
            <person name="Wides R."/>
            <person name="Salzberg S.L."/>
            <person name="Loftus B."/>
            <person name="Yandell M."/>
            <person name="Majoros W.H."/>
            <person name="Rusch D.B."/>
            <person name="Lai Z."/>
            <person name="Kraft C.L."/>
            <person name="Abril J.F."/>
            <person name="Anthouard V."/>
            <person name="Arensburger P."/>
            <person name="Atkinson P.W."/>
            <person name="Baden H."/>
            <person name="de Berardinis V."/>
            <person name="Baldwin D."/>
            <person name="Benes V."/>
            <person name="Biedler J."/>
            <person name="Blass C."/>
            <person name="Bolanos R."/>
            <person name="Boscus D."/>
            <person name="Barnstead M."/>
            <person name="Cai S."/>
            <person name="Center A."/>
            <person name="Chaturverdi K."/>
            <person name="Christophides G.K."/>
            <person name="Chrystal M.A."/>
            <person name="Clamp M."/>
            <person name="Cravchik A."/>
            <person name="Curwen V."/>
            <person name="Dana A."/>
            <person name="Delcher A."/>
            <person name="Dew I."/>
            <person name="Evans C.A."/>
            <person name="Flanigan M."/>
            <person name="Grundschober-Freimoser A."/>
            <person name="Friedli L."/>
            <person name="Gu Z."/>
            <person name="Guan P."/>
            <person name="Guigo R."/>
            <person name="Hillenmeyer M.E."/>
            <person name="Hladun S.L."/>
            <person name="Hogan J.R."/>
            <person name="Hong Y.S."/>
            <person name="Hoover J."/>
            <person name="Jaillon O."/>
            <person name="Ke Z."/>
            <person name="Kodira C."/>
            <person name="Kokoza E."/>
            <person name="Koutsos A."/>
            <person name="Letunic I."/>
            <person name="Levitsky A."/>
            <person name="Liang Y."/>
            <person name="Lin J.J."/>
            <person name="Lobo N.F."/>
            <person name="Lopez J.R."/>
            <person name="Malek J.A."/>
            <person name="McIntosh T.C."/>
            <person name="Meister S."/>
            <person name="Miller J."/>
            <person name="Mobarry C."/>
            <person name="Mongin E."/>
            <person name="Murphy S.D."/>
            <person name="O'Brochta D.A."/>
            <person name="Pfannkoch C."/>
            <person name="Qi R."/>
            <person name="Regier M.A."/>
            <person name="Remington K."/>
            <person name="Shao H."/>
            <person name="Sharakhova M.V."/>
            <person name="Sitter C.D."/>
            <person name="Shetty J."/>
            <person name="Smith T.J."/>
            <person name="Strong R."/>
            <person name="Sun J."/>
            <person name="Thomasova D."/>
            <person name="Ton L.Q."/>
            <person name="Topalis P."/>
            <person name="Tu Z."/>
            <person name="Unger M.F."/>
            <person name="Walenz B."/>
            <person name="Wang A."/>
            <person name="Wang J."/>
            <person name="Wang M."/>
            <person name="Wang X."/>
            <person name="Woodford K.J."/>
            <person name="Wortman J.R."/>
            <person name="Wu M."/>
            <person name="Yao A."/>
            <person name="Zdobnov E.M."/>
            <person name="Zhang H."/>
            <person name="Zhao Q."/>
            <person name="Zhao S."/>
            <person name="Zhu S.C."/>
            <person name="Zhimulev I."/>
            <person name="Coluzzi M."/>
            <person name="della Torre A."/>
            <person name="Roth C.W."/>
            <person name="Louis C."/>
            <person name="Kalush F."/>
            <person name="Mural R.J."/>
            <person name="Myers E.W."/>
            <person name="Adams M.D."/>
            <person name="Smith H.O."/>
            <person name="Broder S."/>
            <person name="Gardner M.J."/>
            <person name="Fraser C.M."/>
            <person name="Birney E."/>
            <person name="Bork P."/>
            <person name="Brey P.T."/>
            <person name="Venter J.C."/>
            <person name="Weissenbach J."/>
            <person name="Kafatos F.C."/>
            <person name="Collins F.H."/>
            <person name="Hoffman S.L."/>
        </authorList>
    </citation>
    <scope>NUCLEOTIDE SEQUENCE [LARGE SCALE GENOMIC DNA]</scope>
    <source>
        <strain evidence="3 4">PEST</strain>
    </source>
</reference>
<sequence>MLRCLVVCFITISMFASKDAYQKSSKPVFFKRFECVGQPIPSVRLVKCNLDSPRHGPQVINIVANVEQPLQKLYVSTNIYVKNRQSLIIVYGTTFEYCEFLMRNESRSNNPVAVLIYNYAKHNFPQVLKPCPIVGCFNVSGLVVDKNLIPPFITPGGYFASQRFHNKRNETVFHYETEFSVATPSIFNKTMSLFTL</sequence>
<dbReference type="PANTHER" id="PTHR20898">
    <property type="entry name" value="DAEDALUS ON 3-RELATED-RELATED"/>
    <property type="match status" value="1"/>
</dbReference>
<keyword evidence="4" id="KW-1185">Reference proteome</keyword>
<dbReference type="Proteomes" id="UP000007062">
    <property type="component" value="Chromosome 2R"/>
</dbReference>
<dbReference type="VEuPathDB" id="VectorBase:AGAP028472"/>
<proteinExistence type="predicted"/>
<name>A0A0E3W281_ANOGA</name>
<evidence type="ECO:0000256" key="1">
    <source>
        <dbReference type="SAM" id="SignalP"/>
    </source>
</evidence>
<dbReference type="EMBL" id="AAAB01008799">
    <property type="status" value="NOT_ANNOTATED_CDS"/>
    <property type="molecule type" value="Genomic_DNA"/>
</dbReference>
<evidence type="ECO:0008006" key="5">
    <source>
        <dbReference type="Google" id="ProtNLM"/>
    </source>
</evidence>
<reference evidence="3" key="2">
    <citation type="journal article" date="2004" name="Trends Parasitol.">
        <title>The Anopheles gambiae genome: an update.</title>
        <authorList>
            <person name="Mongin E."/>
            <person name="Louis C."/>
            <person name="Holt R.A."/>
            <person name="Birney E."/>
            <person name="Collins F.H."/>
        </authorList>
    </citation>
    <scope>NUCLEOTIDE SEQUENCE [LARGE SCALE GENOMIC DNA]</scope>
    <source>
        <strain evidence="3">PEST</strain>
    </source>
</reference>
<reference evidence="2" key="3">
    <citation type="submission" date="2015-03" db="EMBL/GenBank/DDBJ databases">
        <title>Long non-coding RNA discovery across the genus Anopheles reveals conserved secondary structures within and beyond the Gambiae complex.</title>
        <authorList>
            <person name="Jenkins A."/>
            <person name="Waterhouse R."/>
            <person name="Muskavitch M."/>
        </authorList>
    </citation>
    <scope>NUCLEOTIDE SEQUENCE</scope>
    <source>
        <tissue evidence="2">Whole body</tissue>
    </source>
</reference>
<feature type="signal peptide" evidence="1">
    <location>
        <begin position="1"/>
        <end position="20"/>
    </location>
</feature>
<feature type="chain" id="PRO_5014511793" description="MD-2-related lipid-recognition domain-containing protein" evidence="1">
    <location>
        <begin position="21"/>
        <end position="196"/>
    </location>
</feature>
<reference evidence="3" key="4">
    <citation type="submission" date="2021-01" db="UniProtKB">
        <authorList>
            <consortium name="EnsemblMetazoa"/>
        </authorList>
    </citation>
    <scope>IDENTIFICATION</scope>
    <source>
        <strain evidence="3">PEST</strain>
    </source>
</reference>
<dbReference type="EnsemblMetazoa" id="AGAP028472-RA">
    <property type="protein sequence ID" value="AGAP028472-PA"/>
    <property type="gene ID" value="AGAP028472"/>
</dbReference>
<evidence type="ECO:0000313" key="2">
    <source>
        <dbReference type="EMBL" id="CFW94355.1"/>
    </source>
</evidence>
<dbReference type="InterPro" id="IPR010512">
    <property type="entry name" value="DUF1091"/>
</dbReference>
<evidence type="ECO:0000313" key="4">
    <source>
        <dbReference type="Proteomes" id="UP000007062"/>
    </source>
</evidence>
<dbReference type="PANTHER" id="PTHR20898:SF0">
    <property type="entry name" value="DAEDALUS ON 3-RELATED"/>
    <property type="match status" value="1"/>
</dbReference>
<protein>
    <recommendedName>
        <fullName evidence="5">MD-2-related lipid-recognition domain-containing protein</fullName>
    </recommendedName>
</protein>